<name>A0A9X2W869_9ENTR</name>
<keyword evidence="2" id="KW-0238">DNA-binding</keyword>
<evidence type="ECO:0000256" key="2">
    <source>
        <dbReference type="ARBA" id="ARBA00023125"/>
    </source>
</evidence>
<dbReference type="Pfam" id="PF00589">
    <property type="entry name" value="Phage_integrase"/>
    <property type="match status" value="1"/>
</dbReference>
<dbReference type="Gene3D" id="1.10.150.130">
    <property type="match status" value="1"/>
</dbReference>
<dbReference type="CDD" id="cd00796">
    <property type="entry name" value="INT_Rci_Hp1_C"/>
    <property type="match status" value="1"/>
</dbReference>
<dbReference type="InterPro" id="IPR011010">
    <property type="entry name" value="DNA_brk_join_enz"/>
</dbReference>
<dbReference type="GO" id="GO:0015074">
    <property type="term" value="P:DNA integration"/>
    <property type="evidence" value="ECO:0007669"/>
    <property type="project" value="UniProtKB-KW"/>
</dbReference>
<dbReference type="EMBL" id="JALHAP010000078">
    <property type="protein sequence ID" value="MCT4702452.1"/>
    <property type="molecule type" value="Genomic_DNA"/>
</dbReference>
<evidence type="ECO:0000256" key="4">
    <source>
        <dbReference type="SAM" id="MobiDB-lite"/>
    </source>
</evidence>
<dbReference type="InterPro" id="IPR050090">
    <property type="entry name" value="Tyrosine_recombinase_XerCD"/>
</dbReference>
<evidence type="ECO:0000256" key="3">
    <source>
        <dbReference type="ARBA" id="ARBA00023172"/>
    </source>
</evidence>
<dbReference type="InterPro" id="IPR002104">
    <property type="entry name" value="Integrase_catalytic"/>
</dbReference>
<reference evidence="6" key="1">
    <citation type="submission" date="2022-03" db="EMBL/GenBank/DDBJ databases">
        <title>Proposal of a novel genus Dryocolo and two novel species.</title>
        <authorList>
            <person name="Maddock D.W."/>
            <person name="Brady C.L."/>
            <person name="Denman S."/>
            <person name="Arnold D."/>
        </authorList>
    </citation>
    <scope>NUCLEOTIDE SEQUENCE</scope>
    <source>
        <strain evidence="6">H6W4</strain>
    </source>
</reference>
<dbReference type="SUPFAM" id="SSF56349">
    <property type="entry name" value="DNA breaking-rejoining enzymes"/>
    <property type="match status" value="1"/>
</dbReference>
<dbReference type="RefSeq" id="WP_271123218.1">
    <property type="nucleotide sequence ID" value="NZ_JALHAN010000065.1"/>
</dbReference>
<dbReference type="GO" id="GO:0006310">
    <property type="term" value="P:DNA recombination"/>
    <property type="evidence" value="ECO:0007669"/>
    <property type="project" value="UniProtKB-KW"/>
</dbReference>
<dbReference type="Gene3D" id="1.10.443.10">
    <property type="entry name" value="Intergrase catalytic core"/>
    <property type="match status" value="1"/>
</dbReference>
<dbReference type="PANTHER" id="PTHR30349:SF94">
    <property type="entry name" value="INTEGRASE_RECOMBINASE HI_1414-RELATED"/>
    <property type="match status" value="1"/>
</dbReference>
<dbReference type="PROSITE" id="PS51898">
    <property type="entry name" value="TYR_RECOMBINASE"/>
    <property type="match status" value="1"/>
</dbReference>
<feature type="domain" description="Tyr recombinase" evidence="5">
    <location>
        <begin position="165"/>
        <end position="331"/>
    </location>
</feature>
<sequence>MAAIRKLPSGKWNAQVRIAGRKPISSTHPTKEKAAIWAKAQEQGHPSAHSPTPKKGRPRRNTIHRFALDYMSDVMERNGKRRGGYEATFFRLVVLERHFPDLLLEGFKRDHIIEYRNKRVKEVSGSTVRLELQLLSRFLRWCASEKGIECVDVVAGVKLPEPGKPRDKIIEPNEYEMILDRASEKAKPIIMIAWETAMRRNEILAIKPNMIDFRKKTISLQYDMTKNGEARDVPLSTAALELLQTLCDGRDKDQPLFTLTPYAVTQAFRRAARLAGVTDVCFHSIRHTVITRYADMGFTPFQLAVVSGHKTLAMLGRYTHLKASRIADLMG</sequence>
<proteinExistence type="predicted"/>
<dbReference type="InterPro" id="IPR013762">
    <property type="entry name" value="Integrase-like_cat_sf"/>
</dbReference>
<dbReference type="PANTHER" id="PTHR30349">
    <property type="entry name" value="PHAGE INTEGRASE-RELATED"/>
    <property type="match status" value="1"/>
</dbReference>
<dbReference type="GO" id="GO:0003677">
    <property type="term" value="F:DNA binding"/>
    <property type="evidence" value="ECO:0007669"/>
    <property type="project" value="UniProtKB-KW"/>
</dbReference>
<evidence type="ECO:0000313" key="6">
    <source>
        <dbReference type="EMBL" id="MCT4702452.1"/>
    </source>
</evidence>
<keyword evidence="1" id="KW-0229">DNA integration</keyword>
<dbReference type="Proteomes" id="UP001150641">
    <property type="component" value="Unassembled WGS sequence"/>
</dbReference>
<comment type="caution">
    <text evidence="6">The sequence shown here is derived from an EMBL/GenBank/DDBJ whole genome shotgun (WGS) entry which is preliminary data.</text>
</comment>
<evidence type="ECO:0000259" key="5">
    <source>
        <dbReference type="PROSITE" id="PS51898"/>
    </source>
</evidence>
<feature type="region of interest" description="Disordered" evidence="4">
    <location>
        <begin position="39"/>
        <end position="59"/>
    </location>
</feature>
<accession>A0A9X2W869</accession>
<protein>
    <submittedName>
        <fullName evidence="6">Site-specific integrase</fullName>
    </submittedName>
</protein>
<evidence type="ECO:0000313" key="7">
    <source>
        <dbReference type="Proteomes" id="UP001150641"/>
    </source>
</evidence>
<evidence type="ECO:0000256" key="1">
    <source>
        <dbReference type="ARBA" id="ARBA00022908"/>
    </source>
</evidence>
<organism evidence="6 7">
    <name type="scientific">Dryocola boscaweniae</name>
    <dbReference type="NCBI Taxonomy" id="2925397"/>
    <lineage>
        <taxon>Bacteria</taxon>
        <taxon>Pseudomonadati</taxon>
        <taxon>Pseudomonadota</taxon>
        <taxon>Gammaproteobacteria</taxon>
        <taxon>Enterobacterales</taxon>
        <taxon>Enterobacteriaceae</taxon>
        <taxon>Dryocola</taxon>
    </lineage>
</organism>
<keyword evidence="7" id="KW-1185">Reference proteome</keyword>
<keyword evidence="3" id="KW-0233">DNA recombination</keyword>
<dbReference type="AlphaFoldDB" id="A0A9X2W869"/>
<dbReference type="InterPro" id="IPR010998">
    <property type="entry name" value="Integrase_recombinase_N"/>
</dbReference>
<gene>
    <name evidence="6" type="ORF">MUA00_11695</name>
</gene>